<comment type="caution">
    <text evidence="1">The sequence shown here is derived from an EMBL/GenBank/DDBJ whole genome shotgun (WGS) entry which is preliminary data.</text>
</comment>
<reference evidence="1" key="1">
    <citation type="submission" date="2021-02" db="EMBL/GenBank/DDBJ databases">
        <authorList>
            <person name="Nowell W R."/>
        </authorList>
    </citation>
    <scope>NUCLEOTIDE SEQUENCE</scope>
</reference>
<proteinExistence type="predicted"/>
<name>A0A820ME85_9BILA</name>
<sequence length="56" mass="6542">MIMKVDLAAAVRRQVPILIEKISKTFDFINDSSPFRLIRILCREFNETVHHILSNT</sequence>
<protein>
    <submittedName>
        <fullName evidence="1">Uncharacterized protein</fullName>
    </submittedName>
</protein>
<dbReference type="AlphaFoldDB" id="A0A820ME85"/>
<feature type="non-terminal residue" evidence="1">
    <location>
        <position position="1"/>
    </location>
</feature>
<evidence type="ECO:0000313" key="2">
    <source>
        <dbReference type="Proteomes" id="UP000663868"/>
    </source>
</evidence>
<organism evidence="1 2">
    <name type="scientific">Adineta steineri</name>
    <dbReference type="NCBI Taxonomy" id="433720"/>
    <lineage>
        <taxon>Eukaryota</taxon>
        <taxon>Metazoa</taxon>
        <taxon>Spiralia</taxon>
        <taxon>Gnathifera</taxon>
        <taxon>Rotifera</taxon>
        <taxon>Eurotatoria</taxon>
        <taxon>Bdelloidea</taxon>
        <taxon>Adinetida</taxon>
        <taxon>Adinetidae</taxon>
        <taxon>Adineta</taxon>
    </lineage>
</organism>
<gene>
    <name evidence="1" type="ORF">KXQ929_LOCUS49339</name>
</gene>
<dbReference type="EMBL" id="CAJOBB010020800">
    <property type="protein sequence ID" value="CAF4370633.1"/>
    <property type="molecule type" value="Genomic_DNA"/>
</dbReference>
<accession>A0A820ME85</accession>
<dbReference type="Proteomes" id="UP000663868">
    <property type="component" value="Unassembled WGS sequence"/>
</dbReference>
<evidence type="ECO:0000313" key="1">
    <source>
        <dbReference type="EMBL" id="CAF4370633.1"/>
    </source>
</evidence>